<keyword evidence="5" id="KW-0819">tRNA processing</keyword>
<keyword evidence="13" id="KW-1185">Reference proteome</keyword>
<dbReference type="SUPFAM" id="SSF56281">
    <property type="entry name" value="Metallo-hydrolase/oxidoreductase"/>
    <property type="match status" value="2"/>
</dbReference>
<keyword evidence="8" id="KW-0255">Endonuclease</keyword>
<evidence type="ECO:0000256" key="1">
    <source>
        <dbReference type="ARBA" id="ARBA00000402"/>
    </source>
</evidence>
<dbReference type="Pfam" id="PF13691">
    <property type="entry name" value="Lactamase_B_4"/>
    <property type="match status" value="1"/>
</dbReference>
<proteinExistence type="inferred from homology"/>
<sequence length="838" mass="96829">MFTFIPITHPTSDTKHPLLLVQSAHGEKYFFGKIGEGSQRSLTENKIRISKLKDIFLTGELNWSDIGGLPGMILTIADQGKSNLVLHYGNDILNYIVSTWRYFVFRFGIDLNDHIMKDKEVYKDKVIAVKSFNVLKNGGEDRLGVFDSFQKGVLRSIVAKMFPKHAPTDRYDPSSDPHLNVELPDLDAKVEVSTNYEISFSPVRGKFKVEEAIKLGVPKGPLFAKLTKGQTITLDNGIVVTPEQVLENERHFAKVLILDIPDDLYLNAFVEKFKDYDCAELGMVYYFLGDEVTINDNLFAFIDIFEKNNYGKVNHMISHNKISPNTISFFGSALTTLKLKALQVNNYNLPKTDRVFSKDFYDRFDKPLSRGTSMCKSQEEPLNTIIEKDNIHIFSQNKTVTFEPFRMNEEPMKCNINGEVADFSWQEIFEEHVKPLEFPLADVDTVINNQLHVDNFNNSAEKKKHVEIITLGTGSALPSKYRNVVSTLVKVPFTDADGNTINRNIMLDAGENTLGTIHRMFSQLAVKSIFQDLKMIYLSHLHADHHLGIISVLNEWYKYNKDDETSYIYVVTPWQYHKFVNEWLVLENKEILKRIKYISCEHFINDSFVRMQTQSVPLAEFNEILKENSNQESNRKLELDRDSSYRDVDLIRQMYEDLSIEYFQTCRAIHCDWAYSNSITFRMDENNEHNTFKVSYSGDTRPNIEKFSLEIGYNSDLLIHEATLENQLLEDAVKKKHCTINEAIGVSNKMNARKLILTHFSQRYPKLPQLDNNIDVMAREFCFAFDSMIVDYEKIGEQQRIFPLLNKAFVEEKEEEEDVDDVESVQDLEVKLKKHKKN</sequence>
<dbReference type="PANTHER" id="PTHR12553:SF49">
    <property type="entry name" value="ZINC PHOSPHODIESTERASE ELAC PROTEIN 2"/>
    <property type="match status" value="1"/>
</dbReference>
<accession>A0A6C1DWL9</accession>
<evidence type="ECO:0000256" key="2">
    <source>
        <dbReference type="ARBA" id="ARBA00001947"/>
    </source>
</evidence>
<dbReference type="InterPro" id="IPR027794">
    <property type="entry name" value="tRNase_Z_dom"/>
</dbReference>
<dbReference type="InterPro" id="IPR036866">
    <property type="entry name" value="RibonucZ/Hydroxyglut_hydro"/>
</dbReference>
<dbReference type="AlphaFoldDB" id="A0A6C1DWL9"/>
<evidence type="ECO:0000256" key="8">
    <source>
        <dbReference type="ARBA" id="ARBA00022759"/>
    </source>
</evidence>
<keyword evidence="6" id="KW-0540">Nuclease</keyword>
<reference evidence="12 13" key="1">
    <citation type="journal article" date="2019" name="BMC Genomics">
        <title>Chromosome level assembly and comparative genome analysis confirm lager-brewing yeasts originated from a single hybridization.</title>
        <authorList>
            <person name="Salazar A.N."/>
            <person name="Gorter de Vries A.R."/>
            <person name="van den Broek M."/>
            <person name="Brouwers N."/>
            <person name="de la Torre Cortes P."/>
            <person name="Kuijpers N.G.A."/>
            <person name="Daran J.G."/>
            <person name="Abeel T."/>
        </authorList>
    </citation>
    <scope>NUCLEOTIDE SEQUENCE [LARGE SCALE GENOMIC DNA]</scope>
    <source>
        <strain evidence="12 13">CBS 1483</strain>
    </source>
</reference>
<comment type="catalytic activity">
    <reaction evidence="1">
        <text>Endonucleolytic cleavage of RNA, removing extra 3' nucleotides from tRNA precursor, generating 3' termini of tRNAs. A 3'-hydroxy group is left at the tRNA terminus and a 5'-phosphoryl group is left at the trailer molecule.</text>
        <dbReference type="EC" id="3.1.26.11"/>
    </reaction>
</comment>
<name>A0A6C1DWL9_SACPS</name>
<comment type="similarity">
    <text evidence="3">Belongs to the RNase Z family.</text>
</comment>
<dbReference type="OrthoDB" id="527344at2759"/>
<evidence type="ECO:0000256" key="3">
    <source>
        <dbReference type="ARBA" id="ARBA00007823"/>
    </source>
</evidence>
<evidence type="ECO:0000256" key="6">
    <source>
        <dbReference type="ARBA" id="ARBA00022722"/>
    </source>
</evidence>
<dbReference type="EC" id="3.1.26.11" evidence="4"/>
<evidence type="ECO:0000256" key="4">
    <source>
        <dbReference type="ARBA" id="ARBA00012477"/>
    </source>
</evidence>
<evidence type="ECO:0000256" key="7">
    <source>
        <dbReference type="ARBA" id="ARBA00022723"/>
    </source>
</evidence>
<evidence type="ECO:0000256" key="10">
    <source>
        <dbReference type="ARBA" id="ARBA00022833"/>
    </source>
</evidence>
<keyword evidence="10" id="KW-0862">Zinc</keyword>
<evidence type="ECO:0000313" key="12">
    <source>
        <dbReference type="EMBL" id="QID80897.1"/>
    </source>
</evidence>
<dbReference type="InterPro" id="IPR047151">
    <property type="entry name" value="RNZ2-like"/>
</dbReference>
<protein>
    <recommendedName>
        <fullName evidence="4">ribonuclease Z</fullName>
        <ecNumber evidence="4">3.1.26.11</ecNumber>
    </recommendedName>
</protein>
<evidence type="ECO:0000256" key="5">
    <source>
        <dbReference type="ARBA" id="ARBA00022694"/>
    </source>
</evidence>
<dbReference type="Proteomes" id="UP000501346">
    <property type="component" value="Chromosome ScXI"/>
</dbReference>
<organism evidence="12 13">
    <name type="scientific">Saccharomyces pastorianus</name>
    <name type="common">Lager yeast</name>
    <name type="synonym">Saccharomyces cerevisiae x Saccharomyces eubayanus</name>
    <dbReference type="NCBI Taxonomy" id="27292"/>
    <lineage>
        <taxon>Eukaryota</taxon>
        <taxon>Fungi</taxon>
        <taxon>Dikarya</taxon>
        <taxon>Ascomycota</taxon>
        <taxon>Saccharomycotina</taxon>
        <taxon>Saccharomycetes</taxon>
        <taxon>Saccharomycetales</taxon>
        <taxon>Saccharomycetaceae</taxon>
        <taxon>Saccharomyces</taxon>
    </lineage>
</organism>
<dbReference type="CDD" id="cd07718">
    <property type="entry name" value="RNaseZ_ELAC1_ELAC2-C-term-like_MBL-fold"/>
    <property type="match status" value="1"/>
</dbReference>
<dbReference type="FunFam" id="3.60.15.10:FF:000065">
    <property type="entry name" value="Ribonuclease Z"/>
    <property type="match status" value="1"/>
</dbReference>
<dbReference type="Gene3D" id="3.60.15.10">
    <property type="entry name" value="Ribonuclease Z/Hydroxyacylglutathione hydrolase-like"/>
    <property type="match status" value="2"/>
</dbReference>
<evidence type="ECO:0000259" key="11">
    <source>
        <dbReference type="Pfam" id="PF13691"/>
    </source>
</evidence>
<comment type="cofactor">
    <cofactor evidence="2">
        <name>Zn(2+)</name>
        <dbReference type="ChEBI" id="CHEBI:29105"/>
    </cofactor>
</comment>
<dbReference type="GO" id="GO:0042781">
    <property type="term" value="F:3'-tRNA processing endoribonuclease activity"/>
    <property type="evidence" value="ECO:0007669"/>
    <property type="project" value="UniProtKB-EC"/>
</dbReference>
<evidence type="ECO:0000313" key="13">
    <source>
        <dbReference type="Proteomes" id="UP000501346"/>
    </source>
</evidence>
<dbReference type="GO" id="GO:0005739">
    <property type="term" value="C:mitochondrion"/>
    <property type="evidence" value="ECO:0007669"/>
    <property type="project" value="TreeGrafter"/>
</dbReference>
<evidence type="ECO:0000256" key="9">
    <source>
        <dbReference type="ARBA" id="ARBA00022801"/>
    </source>
</evidence>
<keyword evidence="7" id="KW-0479">Metal-binding</keyword>
<dbReference type="GO" id="GO:1990180">
    <property type="term" value="P:mitochondrial tRNA 3'-end processing"/>
    <property type="evidence" value="ECO:0007669"/>
    <property type="project" value="TreeGrafter"/>
</dbReference>
<feature type="domain" description="tRNase Z endonuclease" evidence="11">
    <location>
        <begin position="7"/>
        <end position="68"/>
    </location>
</feature>
<keyword evidence="9" id="KW-0378">Hydrolase</keyword>
<gene>
    <name evidence="12" type="primary">TRZ1_1</name>
    <name evidence="12" type="ORF">GRS66_003252</name>
</gene>
<dbReference type="PANTHER" id="PTHR12553">
    <property type="entry name" value="ZINC PHOSPHODIESTERASE ELAC PROTEIN 2"/>
    <property type="match status" value="1"/>
</dbReference>
<dbReference type="GO" id="GO:0046872">
    <property type="term" value="F:metal ion binding"/>
    <property type="evidence" value="ECO:0007669"/>
    <property type="project" value="UniProtKB-KW"/>
</dbReference>
<dbReference type="EMBL" id="CP048992">
    <property type="protein sequence ID" value="QID80897.1"/>
    <property type="molecule type" value="Genomic_DNA"/>
</dbReference>